<evidence type="ECO:0000313" key="3">
    <source>
        <dbReference type="Proteomes" id="UP001303601"/>
    </source>
</evidence>
<dbReference type="InterPro" id="IPR002528">
    <property type="entry name" value="MATE_fam"/>
</dbReference>
<dbReference type="RefSeq" id="WP_140031205.1">
    <property type="nucleotide sequence ID" value="NZ_AP027305.1"/>
</dbReference>
<feature type="transmembrane region" description="Helical" evidence="1">
    <location>
        <begin position="465"/>
        <end position="490"/>
    </location>
</feature>
<feature type="transmembrane region" description="Helical" evidence="1">
    <location>
        <begin position="401"/>
        <end position="422"/>
    </location>
</feature>
<feature type="transmembrane region" description="Helical" evidence="1">
    <location>
        <begin position="319"/>
        <end position="343"/>
    </location>
</feature>
<keyword evidence="1" id="KW-0472">Membrane</keyword>
<dbReference type="PANTHER" id="PTHR42925">
    <property type="entry name" value="MULTIDRUG AND TOXIN EFFLUX PROTEIN MATE FAMILY"/>
    <property type="match status" value="1"/>
</dbReference>
<dbReference type="InterPro" id="IPR047135">
    <property type="entry name" value="YsiQ"/>
</dbReference>
<evidence type="ECO:0000313" key="2">
    <source>
        <dbReference type="EMBL" id="WPB53901.1"/>
    </source>
</evidence>
<feature type="transmembrane region" description="Helical" evidence="1">
    <location>
        <begin position="269"/>
        <end position="292"/>
    </location>
</feature>
<protein>
    <submittedName>
        <fullName evidence="2">MATE family efflux transporter</fullName>
    </submittedName>
</protein>
<dbReference type="EMBL" id="CP137845">
    <property type="protein sequence ID" value="WPB53901.1"/>
    <property type="molecule type" value="Genomic_DNA"/>
</dbReference>
<dbReference type="Pfam" id="PF01554">
    <property type="entry name" value="MatE"/>
    <property type="match status" value="1"/>
</dbReference>
<dbReference type="Proteomes" id="UP001303601">
    <property type="component" value="Chromosome"/>
</dbReference>
<keyword evidence="1" id="KW-0812">Transmembrane</keyword>
<organism evidence="2 3">
    <name type="scientific">Metamycoplasma equirhinis</name>
    <dbReference type="NCBI Taxonomy" id="92402"/>
    <lineage>
        <taxon>Bacteria</taxon>
        <taxon>Bacillati</taxon>
        <taxon>Mycoplasmatota</taxon>
        <taxon>Mycoplasmoidales</taxon>
        <taxon>Metamycoplasmataceae</taxon>
        <taxon>Metamycoplasma</taxon>
    </lineage>
</organism>
<accession>A0ABZ0PAG6</accession>
<keyword evidence="1" id="KW-1133">Transmembrane helix</keyword>
<feature type="transmembrane region" description="Helical" evidence="1">
    <location>
        <begin position="113"/>
        <end position="136"/>
    </location>
</feature>
<name>A0ABZ0PAG6_9BACT</name>
<feature type="transmembrane region" description="Helical" evidence="1">
    <location>
        <begin position="207"/>
        <end position="224"/>
    </location>
</feature>
<dbReference type="PANTHER" id="PTHR42925:SF2">
    <property type="entry name" value="NA+ DRIVEN MULTIDRUG EFFLUX PUMP"/>
    <property type="match status" value="1"/>
</dbReference>
<feature type="transmembrane region" description="Helical" evidence="1">
    <location>
        <begin position="505"/>
        <end position="526"/>
    </location>
</feature>
<evidence type="ECO:0000256" key="1">
    <source>
        <dbReference type="SAM" id="Phobius"/>
    </source>
</evidence>
<keyword evidence="3" id="KW-1185">Reference proteome</keyword>
<feature type="transmembrane region" description="Helical" evidence="1">
    <location>
        <begin position="434"/>
        <end position="453"/>
    </location>
</feature>
<sequence>MQNDSIKTRIINLLKIRDFKYIFKLTLPIFVQTLFFAIVSILGSLASTLYLRVYHIDGSFNGYYFYTIAKILSVYKILTFVPIIYQLGVLVVVSNLFGQKREKDIPKVISSSIYISIIINVCCYLIMFGFSGIILAKSGAKDAPIYAWKNKLDYEIYKNNLNIVKNNNLVNVPLDTLVNGGIFKSINFANTNAIQYINNELSFTKKFLRITTIDIFFASIAAILTSVLQAIKKNKFAIIGVILSIFLRTCWTYAIFFVPTLFAKNESEITILISLETILGGIIQLFIAYIFVQRFIFKKYKFKFSGSWNNKYIKEIVRLGLPIAIESGIWYISQYFIAAAIPYSGAPDQFIGIWRALNNTYDIFSSFVLALSYVTSVIVAIEIGKQDFERAHLLGRNSLKLGFYAQVIMSLIGVILTYPMLAIYSTDPKLIRDFGYSITAILMLRAIFDIGNLTTLRALWGANDVWIPNLVAIVTMIGVQLSAVYLVAVIHQTSSSIYAMSHTNFMLLLSAATLLDAIFRTILFGLRWNSKTWIKYAKKL</sequence>
<feature type="transmembrane region" description="Helical" evidence="1">
    <location>
        <begin position="63"/>
        <end position="93"/>
    </location>
</feature>
<gene>
    <name evidence="2" type="ORF">R9B83_02845</name>
</gene>
<feature type="transmembrane region" description="Helical" evidence="1">
    <location>
        <begin position="236"/>
        <end position="257"/>
    </location>
</feature>
<feature type="transmembrane region" description="Helical" evidence="1">
    <location>
        <begin position="21"/>
        <end position="43"/>
    </location>
</feature>
<dbReference type="GeneID" id="94493814"/>
<feature type="transmembrane region" description="Helical" evidence="1">
    <location>
        <begin position="363"/>
        <end position="381"/>
    </location>
</feature>
<reference evidence="2" key="1">
    <citation type="submission" date="2023-11" db="EMBL/GenBank/DDBJ databases">
        <title>Completed genome sequence of Mycoplasma equirhinis type strain M432/72.</title>
        <authorList>
            <person name="Spergser J."/>
        </authorList>
    </citation>
    <scope>NUCLEOTIDE SEQUENCE [LARGE SCALE GENOMIC DNA]</scope>
    <source>
        <strain evidence="2">M432/72</strain>
    </source>
</reference>
<proteinExistence type="predicted"/>